<protein>
    <submittedName>
        <fullName evidence="1">Uncharacterized protein</fullName>
    </submittedName>
</protein>
<dbReference type="AlphaFoldDB" id="A0AA37QB58"/>
<organism evidence="1 2">
    <name type="scientific">Roseisolibacter agri</name>
    <dbReference type="NCBI Taxonomy" id="2014610"/>
    <lineage>
        <taxon>Bacteria</taxon>
        <taxon>Pseudomonadati</taxon>
        <taxon>Gemmatimonadota</taxon>
        <taxon>Gemmatimonadia</taxon>
        <taxon>Gemmatimonadales</taxon>
        <taxon>Gemmatimonadaceae</taxon>
        <taxon>Roseisolibacter</taxon>
    </lineage>
</organism>
<dbReference type="Proteomes" id="UP001161325">
    <property type="component" value="Unassembled WGS sequence"/>
</dbReference>
<name>A0AA37QB58_9BACT</name>
<accession>A0AA37QB58</accession>
<gene>
    <name evidence="1" type="ORF">rosag_35900</name>
</gene>
<dbReference type="RefSeq" id="WP_284351523.1">
    <property type="nucleotide sequence ID" value="NZ_BRXS01000005.1"/>
</dbReference>
<comment type="caution">
    <text evidence="1">The sequence shown here is derived from an EMBL/GenBank/DDBJ whole genome shotgun (WGS) entry which is preliminary data.</text>
</comment>
<evidence type="ECO:0000313" key="1">
    <source>
        <dbReference type="EMBL" id="GLC27077.1"/>
    </source>
</evidence>
<dbReference type="EMBL" id="BRXS01000005">
    <property type="protein sequence ID" value="GLC27077.1"/>
    <property type="molecule type" value="Genomic_DNA"/>
</dbReference>
<reference evidence="1" key="1">
    <citation type="submission" date="2022-08" db="EMBL/GenBank/DDBJ databases">
        <title>Draft genome sequencing of Roseisolibacter agri AW1220.</title>
        <authorList>
            <person name="Tobiishi Y."/>
            <person name="Tonouchi A."/>
        </authorList>
    </citation>
    <scope>NUCLEOTIDE SEQUENCE</scope>
    <source>
        <strain evidence="1">AW1220</strain>
    </source>
</reference>
<keyword evidence="2" id="KW-1185">Reference proteome</keyword>
<proteinExistence type="predicted"/>
<sequence>MASLSTSQYDALERAITDGRRIAVQRPGAGEVVVLPRRLRLVGGRELIEAAHPTTGDRLTLYIDEILGFEVVK</sequence>
<evidence type="ECO:0000313" key="2">
    <source>
        <dbReference type="Proteomes" id="UP001161325"/>
    </source>
</evidence>